<sequence length="91" mass="10237">WDDLVTELADLGLELMLKPGFKPDALVPYTNRESYAKMVPFLTYPADEYVVHGCDCDNYAKKASADAAFRYKVEGCLQVWGDTPLGYHAWA</sequence>
<reference evidence="1" key="1">
    <citation type="journal article" date="2014" name="Front. Microbiol.">
        <title>High frequency of phylogenetically diverse reductive dehalogenase-homologous genes in deep subseafloor sedimentary metagenomes.</title>
        <authorList>
            <person name="Kawai M."/>
            <person name="Futagami T."/>
            <person name="Toyoda A."/>
            <person name="Takaki Y."/>
            <person name="Nishi S."/>
            <person name="Hori S."/>
            <person name="Arai W."/>
            <person name="Tsubouchi T."/>
            <person name="Morono Y."/>
            <person name="Uchiyama I."/>
            <person name="Ito T."/>
            <person name="Fujiyama A."/>
            <person name="Inagaki F."/>
            <person name="Takami H."/>
        </authorList>
    </citation>
    <scope>NUCLEOTIDE SEQUENCE</scope>
    <source>
        <strain evidence="1">Expedition CK06-06</strain>
    </source>
</reference>
<dbReference type="EMBL" id="BARW01014055">
    <property type="protein sequence ID" value="GAI73166.1"/>
    <property type="molecule type" value="Genomic_DNA"/>
</dbReference>
<organism evidence="1">
    <name type="scientific">marine sediment metagenome</name>
    <dbReference type="NCBI Taxonomy" id="412755"/>
    <lineage>
        <taxon>unclassified sequences</taxon>
        <taxon>metagenomes</taxon>
        <taxon>ecological metagenomes</taxon>
    </lineage>
</organism>
<proteinExistence type="predicted"/>
<feature type="non-terminal residue" evidence="1">
    <location>
        <position position="1"/>
    </location>
</feature>
<accession>X1S1X0</accession>
<gene>
    <name evidence="1" type="ORF">S12H4_25243</name>
</gene>
<protein>
    <submittedName>
        <fullName evidence="1">Uncharacterized protein</fullName>
    </submittedName>
</protein>
<name>X1S1X0_9ZZZZ</name>
<comment type="caution">
    <text evidence="1">The sequence shown here is derived from an EMBL/GenBank/DDBJ whole genome shotgun (WGS) entry which is preliminary data.</text>
</comment>
<dbReference type="AlphaFoldDB" id="X1S1X0"/>
<evidence type="ECO:0000313" key="1">
    <source>
        <dbReference type="EMBL" id="GAI73166.1"/>
    </source>
</evidence>
<feature type="non-terminal residue" evidence="1">
    <location>
        <position position="91"/>
    </location>
</feature>